<evidence type="ECO:0000259" key="2">
    <source>
        <dbReference type="Pfam" id="PF01425"/>
    </source>
</evidence>
<sequence length="554" mass="59481">MSAALADPPAPKQSPVTRDVLQQTAAKIGVRVPAEKEIEFTEMLASAREAMEQVLAMDDYYPVPDLEKYPRTEIAPVPAGENPYNAWATKVVVKNPNKEEVEAGILAGKRVVLKDNVCLAGVPCHFGTDVFTDWVPHTDATVVTRTLEAGGIIIGKATCESFSAFGISNTSAIGPVGNPYDKTRSAGGSSSGCGVLIAIGEADLAIGGDQGGSIRLPASHVGIVGLKPTFGLVPYTGIVSNEVSLDHTGPMSPDVLSNALLLRAIAGTDGIDDRQIAGTPSRAHVPDYPALLAAARGRPGALLQVGLPSNATGSEPGETRKMRVGILREGGMCQAADPRVVECVTHAARKFEELGAEVVEVSVPGHVQASLIGRAQRFSQANNMLGRASGTRQLYLTDFVEKVLPWNQGKFDKLFANSANILINGIYADEHYPQLHGKTHNLFRKLRSEYDAVLEDVDIIVMPTIPWVPKVMQPREAPLLDHYKDYNGLTFNTLPFNNTGHPALSIPCGMLSPPEGPEALRLPIGMQLVGRFWEELTLYKAALAWSDAYNWKEL</sequence>
<keyword evidence="4" id="KW-1185">Reference proteome</keyword>
<reference evidence="3 4" key="1">
    <citation type="journal article" date="2021" name="Environ. Microbiol.">
        <title>Gene family expansions and transcriptome signatures uncover fungal adaptations to wood decay.</title>
        <authorList>
            <person name="Hage H."/>
            <person name="Miyauchi S."/>
            <person name="Viragh M."/>
            <person name="Drula E."/>
            <person name="Min B."/>
            <person name="Chaduli D."/>
            <person name="Navarro D."/>
            <person name="Favel A."/>
            <person name="Norest M."/>
            <person name="Lesage-Meessen L."/>
            <person name="Balint B."/>
            <person name="Merenyi Z."/>
            <person name="de Eugenio L."/>
            <person name="Morin E."/>
            <person name="Martinez A.T."/>
            <person name="Baldrian P."/>
            <person name="Stursova M."/>
            <person name="Martinez M.J."/>
            <person name="Novotny C."/>
            <person name="Magnuson J.K."/>
            <person name="Spatafora J.W."/>
            <person name="Maurice S."/>
            <person name="Pangilinan J."/>
            <person name="Andreopoulos W."/>
            <person name="LaButti K."/>
            <person name="Hundley H."/>
            <person name="Na H."/>
            <person name="Kuo A."/>
            <person name="Barry K."/>
            <person name="Lipzen A."/>
            <person name="Henrissat B."/>
            <person name="Riley R."/>
            <person name="Ahrendt S."/>
            <person name="Nagy L.G."/>
            <person name="Grigoriev I.V."/>
            <person name="Martin F."/>
            <person name="Rosso M.N."/>
        </authorList>
    </citation>
    <scope>NUCLEOTIDE SEQUENCE [LARGE SCALE GENOMIC DNA]</scope>
    <source>
        <strain evidence="3 4">CIRM-BRFM 1785</strain>
    </source>
</reference>
<evidence type="ECO:0000313" key="3">
    <source>
        <dbReference type="EMBL" id="KAH9831624.1"/>
    </source>
</evidence>
<evidence type="ECO:0000256" key="1">
    <source>
        <dbReference type="ARBA" id="ARBA00009199"/>
    </source>
</evidence>
<organism evidence="3 4">
    <name type="scientific">Rhodofomes roseus</name>
    <dbReference type="NCBI Taxonomy" id="34475"/>
    <lineage>
        <taxon>Eukaryota</taxon>
        <taxon>Fungi</taxon>
        <taxon>Dikarya</taxon>
        <taxon>Basidiomycota</taxon>
        <taxon>Agaricomycotina</taxon>
        <taxon>Agaricomycetes</taxon>
        <taxon>Polyporales</taxon>
        <taxon>Rhodofomes</taxon>
    </lineage>
</organism>
<name>A0ABQ8K415_9APHY</name>
<dbReference type="GeneID" id="72007468"/>
<dbReference type="PANTHER" id="PTHR11895">
    <property type="entry name" value="TRANSAMIDASE"/>
    <property type="match status" value="1"/>
</dbReference>
<proteinExistence type="inferred from homology"/>
<dbReference type="RefSeq" id="XP_047774738.1">
    <property type="nucleotide sequence ID" value="XM_047926736.1"/>
</dbReference>
<comment type="similarity">
    <text evidence="1">Belongs to the amidase family.</text>
</comment>
<feature type="domain" description="Amidase" evidence="2">
    <location>
        <begin position="100"/>
        <end position="538"/>
    </location>
</feature>
<dbReference type="EMBL" id="JADCUA010000025">
    <property type="protein sequence ID" value="KAH9831624.1"/>
    <property type="molecule type" value="Genomic_DNA"/>
</dbReference>
<dbReference type="InterPro" id="IPR000120">
    <property type="entry name" value="Amidase"/>
</dbReference>
<dbReference type="Pfam" id="PF01425">
    <property type="entry name" value="Amidase"/>
    <property type="match status" value="1"/>
</dbReference>
<accession>A0ABQ8K415</accession>
<gene>
    <name evidence="3" type="ORF">C8Q71DRAFT_850721</name>
</gene>
<dbReference type="SUPFAM" id="SSF75304">
    <property type="entry name" value="Amidase signature (AS) enzymes"/>
    <property type="match status" value="1"/>
</dbReference>
<dbReference type="Gene3D" id="3.90.1300.10">
    <property type="entry name" value="Amidase signature (AS) domain"/>
    <property type="match status" value="1"/>
</dbReference>
<dbReference type="Proteomes" id="UP000814176">
    <property type="component" value="Unassembled WGS sequence"/>
</dbReference>
<dbReference type="InterPro" id="IPR036928">
    <property type="entry name" value="AS_sf"/>
</dbReference>
<comment type="caution">
    <text evidence="3">The sequence shown here is derived from an EMBL/GenBank/DDBJ whole genome shotgun (WGS) entry which is preliminary data.</text>
</comment>
<dbReference type="InterPro" id="IPR020556">
    <property type="entry name" value="Amidase_CS"/>
</dbReference>
<evidence type="ECO:0000313" key="4">
    <source>
        <dbReference type="Proteomes" id="UP000814176"/>
    </source>
</evidence>
<dbReference type="InterPro" id="IPR023631">
    <property type="entry name" value="Amidase_dom"/>
</dbReference>
<dbReference type="PANTHER" id="PTHR11895:SF170">
    <property type="entry name" value="AMIDASE"/>
    <property type="match status" value="1"/>
</dbReference>
<dbReference type="PROSITE" id="PS00571">
    <property type="entry name" value="AMIDASES"/>
    <property type="match status" value="1"/>
</dbReference>
<protein>
    <submittedName>
        <fullName evidence="3">Amidase signature domain-containing protein</fullName>
    </submittedName>
</protein>